<dbReference type="OrthoDB" id="2678828at2"/>
<name>A0A5J5FSG5_9BACL</name>
<evidence type="ECO:0000313" key="2">
    <source>
        <dbReference type="EMBL" id="KAA8996231.1"/>
    </source>
</evidence>
<comment type="caution">
    <text evidence="2">The sequence shown here is derived from an EMBL/GenBank/DDBJ whole genome shotgun (WGS) entry which is preliminary data.</text>
</comment>
<accession>A0A5J5FSG5</accession>
<organism evidence="2 3">
    <name type="scientific">Paenibacillus spiritus</name>
    <dbReference type="NCBI Taxonomy" id="2496557"/>
    <lineage>
        <taxon>Bacteria</taxon>
        <taxon>Bacillati</taxon>
        <taxon>Bacillota</taxon>
        <taxon>Bacilli</taxon>
        <taxon>Bacillales</taxon>
        <taxon>Paenibacillaceae</taxon>
        <taxon>Paenibacillus</taxon>
    </lineage>
</organism>
<proteinExistence type="predicted"/>
<feature type="chain" id="PRO_5039709175" description="SHOCT domain-containing protein" evidence="1">
    <location>
        <begin position="18"/>
        <end position="131"/>
    </location>
</feature>
<dbReference type="RefSeq" id="WP_150459801.1">
    <property type="nucleotide sequence ID" value="NZ_VYKK01000036.1"/>
</dbReference>
<dbReference type="AlphaFoldDB" id="A0A5J5FSG5"/>
<dbReference type="EMBL" id="VYKK01000036">
    <property type="protein sequence ID" value="KAA8996231.1"/>
    <property type="molecule type" value="Genomic_DNA"/>
</dbReference>
<feature type="signal peptide" evidence="1">
    <location>
        <begin position="1"/>
        <end position="17"/>
    </location>
</feature>
<reference evidence="2 3" key="1">
    <citation type="submission" date="2019-09" db="EMBL/GenBank/DDBJ databases">
        <title>Bacillus ochoae sp. nov., Paenibacillus whitsoniae sp. nov., Paenibacillus spiritus sp. nov. Isolated from the Mars Exploration Rover during spacecraft assembly.</title>
        <authorList>
            <person name="Seuylemezian A."/>
            <person name="Vaishampayan P."/>
        </authorList>
    </citation>
    <scope>NUCLEOTIDE SEQUENCE [LARGE SCALE GENOMIC DNA]</scope>
    <source>
        <strain evidence="2 3">MER_111</strain>
    </source>
</reference>
<evidence type="ECO:0000256" key="1">
    <source>
        <dbReference type="SAM" id="SignalP"/>
    </source>
</evidence>
<keyword evidence="1" id="KW-0732">Signal</keyword>
<gene>
    <name evidence="2" type="ORF">F4V43_18760</name>
</gene>
<evidence type="ECO:0000313" key="3">
    <source>
        <dbReference type="Proteomes" id="UP000367750"/>
    </source>
</evidence>
<keyword evidence="3" id="KW-1185">Reference proteome</keyword>
<dbReference type="Proteomes" id="UP000367750">
    <property type="component" value="Unassembled WGS sequence"/>
</dbReference>
<sequence>MYIKRVMIVGTMMVAMTFGGNLGGAAADSASPVAKIASGAPLAPAGDGSVTSLLRLSSKEELYEALYDGRSLADIADSTGASIGPVIDLQVAQLAGQLKQRLDSGSISERQYRDHLAELRSVVTESALRSY</sequence>
<protein>
    <recommendedName>
        <fullName evidence="4">SHOCT domain-containing protein</fullName>
    </recommendedName>
</protein>
<evidence type="ECO:0008006" key="4">
    <source>
        <dbReference type="Google" id="ProtNLM"/>
    </source>
</evidence>